<dbReference type="AlphaFoldDB" id="A0A7C9D6Z7"/>
<name>A0A7C9D6Z7_OPUST</name>
<organism evidence="1">
    <name type="scientific">Opuntia streptacantha</name>
    <name type="common">Prickly pear cactus</name>
    <name type="synonym">Opuntia cardona</name>
    <dbReference type="NCBI Taxonomy" id="393608"/>
    <lineage>
        <taxon>Eukaryota</taxon>
        <taxon>Viridiplantae</taxon>
        <taxon>Streptophyta</taxon>
        <taxon>Embryophyta</taxon>
        <taxon>Tracheophyta</taxon>
        <taxon>Spermatophyta</taxon>
        <taxon>Magnoliopsida</taxon>
        <taxon>eudicotyledons</taxon>
        <taxon>Gunneridae</taxon>
        <taxon>Pentapetalae</taxon>
        <taxon>Caryophyllales</taxon>
        <taxon>Cactineae</taxon>
        <taxon>Cactaceae</taxon>
        <taxon>Opuntioideae</taxon>
        <taxon>Opuntia</taxon>
    </lineage>
</organism>
<accession>A0A7C9D6Z7</accession>
<proteinExistence type="predicted"/>
<protein>
    <submittedName>
        <fullName evidence="1">Uncharacterized protein</fullName>
    </submittedName>
</protein>
<sequence>MMLGAAIVVVAVVVVASPNFARIRVRIRLEFGLVGVNLENGVILRASGDLNGARAVGGDDLGARFRQVAMMSEMVVVMVVRGAGAVSEAVAVVSQEREIVVAGRHFDVRVSDDVKERRRRR</sequence>
<reference evidence="1" key="2">
    <citation type="submission" date="2020-07" db="EMBL/GenBank/DDBJ databases">
        <authorList>
            <person name="Vera ALvarez R."/>
            <person name="Arias-Moreno D.M."/>
            <person name="Jimenez-Jacinto V."/>
            <person name="Jimenez-Bremont J.F."/>
            <person name="Swaminathan K."/>
            <person name="Moose S.P."/>
            <person name="Guerrero-Gonzalez M.L."/>
            <person name="Marino-Ramirez L."/>
            <person name="Landsman D."/>
            <person name="Rodriguez-Kessler M."/>
            <person name="Delgado-Sanchez P."/>
        </authorList>
    </citation>
    <scope>NUCLEOTIDE SEQUENCE</scope>
    <source>
        <tissue evidence="1">Cladode</tissue>
    </source>
</reference>
<reference evidence="1" key="1">
    <citation type="journal article" date="2013" name="J. Plant Res.">
        <title>Effect of fungi and light on seed germination of three Opuntia species from semiarid lands of central Mexico.</title>
        <authorList>
            <person name="Delgado-Sanchez P."/>
            <person name="Jimenez-Bremont J.F."/>
            <person name="Guerrero-Gonzalez Mde L."/>
            <person name="Flores J."/>
        </authorList>
    </citation>
    <scope>NUCLEOTIDE SEQUENCE</scope>
    <source>
        <tissue evidence="1">Cladode</tissue>
    </source>
</reference>
<dbReference type="EMBL" id="GISG01091311">
    <property type="protein sequence ID" value="MBA4634507.1"/>
    <property type="molecule type" value="Transcribed_RNA"/>
</dbReference>
<evidence type="ECO:0000313" key="1">
    <source>
        <dbReference type="EMBL" id="MBA4634507.1"/>
    </source>
</evidence>